<keyword evidence="2" id="KW-1185">Reference proteome</keyword>
<keyword evidence="1" id="KW-0695">RNA-directed DNA polymerase</keyword>
<name>A0ACB8L883_CITSI</name>
<keyword evidence="1" id="KW-0548">Nucleotidyltransferase</keyword>
<organism evidence="1 2">
    <name type="scientific">Citrus sinensis</name>
    <name type="common">Sweet orange</name>
    <name type="synonym">Citrus aurantium var. sinensis</name>
    <dbReference type="NCBI Taxonomy" id="2711"/>
    <lineage>
        <taxon>Eukaryota</taxon>
        <taxon>Viridiplantae</taxon>
        <taxon>Streptophyta</taxon>
        <taxon>Embryophyta</taxon>
        <taxon>Tracheophyta</taxon>
        <taxon>Spermatophyta</taxon>
        <taxon>Magnoliopsida</taxon>
        <taxon>eudicotyledons</taxon>
        <taxon>Gunneridae</taxon>
        <taxon>Pentapetalae</taxon>
        <taxon>rosids</taxon>
        <taxon>malvids</taxon>
        <taxon>Sapindales</taxon>
        <taxon>Rutaceae</taxon>
        <taxon>Aurantioideae</taxon>
        <taxon>Citrus</taxon>
    </lineage>
</organism>
<evidence type="ECO:0000313" key="1">
    <source>
        <dbReference type="EMBL" id="KAH9769616.1"/>
    </source>
</evidence>
<accession>A0ACB8L883</accession>
<gene>
    <name evidence="1" type="ORF">KPL71_012079</name>
</gene>
<protein>
    <submittedName>
        <fullName evidence="1">Reverse transcriptase domain-containing protein</fullName>
    </submittedName>
</protein>
<dbReference type="Proteomes" id="UP000829398">
    <property type="component" value="Chromosome 4"/>
</dbReference>
<reference evidence="2" key="1">
    <citation type="journal article" date="2023" name="Hortic. Res.">
        <title>A chromosome-level phased genome enabling allele-level studies in sweet orange: a case study on citrus Huanglongbing tolerance.</title>
        <authorList>
            <person name="Wu B."/>
            <person name="Yu Q."/>
            <person name="Deng Z."/>
            <person name="Duan Y."/>
            <person name="Luo F."/>
            <person name="Gmitter F. Jr."/>
        </authorList>
    </citation>
    <scope>NUCLEOTIDE SEQUENCE [LARGE SCALE GENOMIC DNA]</scope>
    <source>
        <strain evidence="2">cv. Valencia</strain>
    </source>
</reference>
<comment type="caution">
    <text evidence="1">The sequence shown here is derived from an EMBL/GenBank/DDBJ whole genome shotgun (WGS) entry which is preliminary data.</text>
</comment>
<sequence length="1287" mass="147549">MRILSWNVRGLGSDRTFREAQEVVHEHKPQIVFFCKTKMTREQMRKRSYELYFANCFAVSREGLGGGLAMLWNSEITVEIKSFSCHHIDAVVYSEKGSYWRCTGIYGHPEAAQKQHTWKLLRRLATLSSLPWLYFGDFNEVLNLNEKLGGNEKQVNSVADFREAVRECDFIDMGFTGYPFTWSNRRFGVGLIEERLDRFLCSRSLGNYFQEKAAMNLVTWSSDHNPILMEVLEKGSGLRYSRRTFRRVHHEDMWSPYEKCGEIVKREWKESSCWDRGNPVDLFQRKSKESLAELKLWSNEEFKGRQKRLKQLKERLKEIRQNYGHYDNGLEVKNIERQIDNILIDEEIFWKQRSRADWLREEDRNTKFFHAKASARKRKNKIMGLEDEDGVWKEEAEEVERLLCDYFANIFSTTNPSQTQLETAVAELPKRVTEEMNCFLDQQFTAEEVAEALAQMCPTKAPGPDGLPAAFYQKHWSSVKEGVTTTCLHILNEGGSIAPLNHTYIALIPKLQNPRKVTNFWPISLCNVIYRIVAKTLANRLKQILDTIISPTQSAFIPNRLITDNVIIGYECLNKIRQSRGKKYGLVALKLDISKAYDRIEWNFLKTTMQQLGFSANWVNLIMNCISTASFSVLINGEAKGLIYPQRGLRQGCPLSPYLFIICAEVFSNLLMQAEKQKLIQGLKFSRNLSISHLLFADDSLVFSRASSVDCRHLKKIFEVYAAASGQIFNFEKSSIFFSTNTKQSQMDEIGSIFNLNVVSRHERYLGLPSMVGRKKTNFFNYVKLRVLNKLTSWESKFFSCGGKEVLIKVVAQAVPAYAMSVFKIPQSICDDIQKAVAKFWWSSAGNHRGIHWAKWGRLCQAKIRGGLGFRDFSCFNQALIAKQGWRLIQNPEALMARVLKAKYFKNSSFMDAKLGANPSFVWRSILWGRQTIHKGSRWRIGNGEQVPENLKPLSIQTLHPNSVVANLISNQTWKADSGYQLSLRLKSPDLASSLDLSKTHWKIIWSMEIPEKIKIFMWRAAQNMLPTAYNLWKRKAIKEPMCGRCSKENEDGFHALIGCKYANKDMELIIATCWSIWSSRNLFIFKGKEKDAQISVGRAAAIVESYRRIKILATQTVSQNQSNNQQTWLPPPNGWYKVNVDAAIRPSNQTAGLGVVIRDSRAKVVAAAVQNTIYKGDVDCMEAEAIIFGIQVAQNTNFLPLIIESDSKEVVNLACNRKGSRTEIFWKIATIQDSLKRLSRVQIQHVSRSFNRIAPGLAKKALEYESSVVWLGNYPDEILLLLAIDS</sequence>
<proteinExistence type="predicted"/>
<dbReference type="EMBL" id="CM039173">
    <property type="protein sequence ID" value="KAH9769616.1"/>
    <property type="molecule type" value="Genomic_DNA"/>
</dbReference>
<keyword evidence="1" id="KW-0808">Transferase</keyword>
<evidence type="ECO:0000313" key="2">
    <source>
        <dbReference type="Proteomes" id="UP000829398"/>
    </source>
</evidence>